<proteinExistence type="predicted"/>
<evidence type="ECO:0000313" key="1">
    <source>
        <dbReference type="EMBL" id="GAY62955.1"/>
    </source>
</evidence>
<gene>
    <name evidence="1" type="ORF">CUMW_221780</name>
</gene>
<comment type="caution">
    <text evidence="1">The sequence shown here is derived from an EMBL/GenBank/DDBJ whole genome shotgun (WGS) entry which is preliminary data.</text>
</comment>
<protein>
    <submittedName>
        <fullName evidence="1">Uncharacterized protein</fullName>
    </submittedName>
</protein>
<name>A0A2H5QFF5_CITUN</name>
<evidence type="ECO:0000313" key="2">
    <source>
        <dbReference type="Proteomes" id="UP000236630"/>
    </source>
</evidence>
<keyword evidence="2" id="KW-1185">Reference proteome</keyword>
<organism evidence="1 2">
    <name type="scientific">Citrus unshiu</name>
    <name type="common">Satsuma mandarin</name>
    <name type="synonym">Citrus nobilis var. unshiu</name>
    <dbReference type="NCBI Taxonomy" id="55188"/>
    <lineage>
        <taxon>Eukaryota</taxon>
        <taxon>Viridiplantae</taxon>
        <taxon>Streptophyta</taxon>
        <taxon>Embryophyta</taxon>
        <taxon>Tracheophyta</taxon>
        <taxon>Spermatophyta</taxon>
        <taxon>Magnoliopsida</taxon>
        <taxon>eudicotyledons</taxon>
        <taxon>Gunneridae</taxon>
        <taxon>Pentapetalae</taxon>
        <taxon>rosids</taxon>
        <taxon>malvids</taxon>
        <taxon>Sapindales</taxon>
        <taxon>Rutaceae</taxon>
        <taxon>Aurantioideae</taxon>
        <taxon>Citrus</taxon>
    </lineage>
</organism>
<dbReference type="EMBL" id="BDQV01000327">
    <property type="protein sequence ID" value="GAY62955.1"/>
    <property type="molecule type" value="Genomic_DNA"/>
</dbReference>
<sequence length="103" mass="11849">MALSQNTINLIATSKSPLELPFPAVMSPPSRHRFLLFGYPTPFGATSRRRCQFLYLLQQCGFRYSLLEHSLICKSFNLLVIEGSECQKERGFISLRLHVMWLV</sequence>
<accession>A0A2H5QFF5</accession>
<dbReference type="AlphaFoldDB" id="A0A2H5QFF5"/>
<reference evidence="1 2" key="1">
    <citation type="journal article" date="2017" name="Front. Genet.">
        <title>Draft sequencing of the heterozygous diploid genome of Satsuma (Citrus unshiu Marc.) using a hybrid assembly approach.</title>
        <authorList>
            <person name="Shimizu T."/>
            <person name="Tanizawa Y."/>
            <person name="Mochizuki T."/>
            <person name="Nagasaki H."/>
            <person name="Yoshioka T."/>
            <person name="Toyoda A."/>
            <person name="Fujiyama A."/>
            <person name="Kaminuma E."/>
            <person name="Nakamura Y."/>
        </authorList>
    </citation>
    <scope>NUCLEOTIDE SEQUENCE [LARGE SCALE GENOMIC DNA]</scope>
    <source>
        <strain evidence="2">cv. Miyagawa wase</strain>
    </source>
</reference>
<dbReference type="Proteomes" id="UP000236630">
    <property type="component" value="Unassembled WGS sequence"/>
</dbReference>